<feature type="region of interest" description="Disordered" evidence="4">
    <location>
        <begin position="74"/>
        <end position="93"/>
    </location>
</feature>
<feature type="domain" description="Rubisco LSMT substrate-binding" evidence="6">
    <location>
        <begin position="451"/>
        <end position="509"/>
    </location>
</feature>
<dbReference type="Pfam" id="PF09273">
    <property type="entry name" value="Rubis-subs-bind"/>
    <property type="match status" value="1"/>
</dbReference>
<dbReference type="Pfam" id="PF00856">
    <property type="entry name" value="SET"/>
    <property type="match status" value="1"/>
</dbReference>
<keyword evidence="1" id="KW-0489">Methyltransferase</keyword>
<dbReference type="InterPro" id="IPR015353">
    <property type="entry name" value="Rubisco_LSMT_subst-bd"/>
</dbReference>
<evidence type="ECO:0000259" key="5">
    <source>
        <dbReference type="Pfam" id="PF00856"/>
    </source>
</evidence>
<comment type="caution">
    <text evidence="7">The sequence shown here is derived from an EMBL/GenBank/DDBJ whole genome shotgun (WGS) entry which is preliminary data.</text>
</comment>
<evidence type="ECO:0000256" key="1">
    <source>
        <dbReference type="ARBA" id="ARBA00022603"/>
    </source>
</evidence>
<dbReference type="SUPFAM" id="SSF81822">
    <property type="entry name" value="RuBisCo LSMT C-terminal, substrate-binding domain"/>
    <property type="match status" value="1"/>
</dbReference>
<evidence type="ECO:0000256" key="4">
    <source>
        <dbReference type="SAM" id="MobiDB-lite"/>
    </source>
</evidence>
<dbReference type="Proteomes" id="UP001605036">
    <property type="component" value="Unassembled WGS sequence"/>
</dbReference>
<dbReference type="InterPro" id="IPR001214">
    <property type="entry name" value="SET_dom"/>
</dbReference>
<dbReference type="AlphaFoldDB" id="A0ABD1XXC0"/>
<dbReference type="CDD" id="cd10527">
    <property type="entry name" value="SET_LSMT"/>
    <property type="match status" value="1"/>
</dbReference>
<evidence type="ECO:0000256" key="3">
    <source>
        <dbReference type="ARBA" id="ARBA00022691"/>
    </source>
</evidence>
<dbReference type="PANTHER" id="PTHR13271:SF54">
    <property type="entry name" value="PROTEIN PLASTID TRANSCRIPTIONALLY ACTIVE 14"/>
    <property type="match status" value="1"/>
</dbReference>
<proteinExistence type="predicted"/>
<dbReference type="FunFam" id="3.90.1410.10:FF:000010">
    <property type="entry name" value="Protein PLASTID TRANSCRIPTIONALLY ACTIVE 14"/>
    <property type="match status" value="1"/>
</dbReference>
<dbReference type="InterPro" id="IPR046341">
    <property type="entry name" value="SET_dom_sf"/>
</dbReference>
<name>A0ABD1XXC0_9MARC</name>
<dbReference type="SUPFAM" id="SSF82199">
    <property type="entry name" value="SET domain"/>
    <property type="match status" value="1"/>
</dbReference>
<dbReference type="Gene3D" id="3.90.1410.10">
    <property type="entry name" value="set domain protein methyltransferase, domain 1"/>
    <property type="match status" value="1"/>
</dbReference>
<protein>
    <recommendedName>
        <fullName evidence="9">SET domain-containing protein</fullName>
    </recommendedName>
</protein>
<dbReference type="GO" id="GO:0008168">
    <property type="term" value="F:methyltransferase activity"/>
    <property type="evidence" value="ECO:0007669"/>
    <property type="project" value="UniProtKB-KW"/>
</dbReference>
<evidence type="ECO:0000313" key="8">
    <source>
        <dbReference type="Proteomes" id="UP001605036"/>
    </source>
</evidence>
<evidence type="ECO:0000313" key="7">
    <source>
        <dbReference type="EMBL" id="KAL2613598.1"/>
    </source>
</evidence>
<accession>A0ABD1XXC0</accession>
<dbReference type="Gene3D" id="3.90.1420.10">
    <property type="entry name" value="Rubisco LSMT, substrate-binding domain"/>
    <property type="match status" value="1"/>
</dbReference>
<dbReference type="InterPro" id="IPR050600">
    <property type="entry name" value="SETD3_SETD6_MTase"/>
</dbReference>
<organism evidence="7 8">
    <name type="scientific">Riccia fluitans</name>
    <dbReference type="NCBI Taxonomy" id="41844"/>
    <lineage>
        <taxon>Eukaryota</taxon>
        <taxon>Viridiplantae</taxon>
        <taxon>Streptophyta</taxon>
        <taxon>Embryophyta</taxon>
        <taxon>Marchantiophyta</taxon>
        <taxon>Marchantiopsida</taxon>
        <taxon>Marchantiidae</taxon>
        <taxon>Marchantiales</taxon>
        <taxon>Ricciaceae</taxon>
        <taxon>Riccia</taxon>
    </lineage>
</organism>
<feature type="domain" description="SET" evidence="5">
    <location>
        <begin position="144"/>
        <end position="367"/>
    </location>
</feature>
<keyword evidence="3" id="KW-0949">S-adenosyl-L-methionine</keyword>
<dbReference type="InterPro" id="IPR036464">
    <property type="entry name" value="Rubisco_LSMT_subst-bd_sf"/>
</dbReference>
<keyword evidence="8" id="KW-1185">Reference proteome</keyword>
<evidence type="ECO:0008006" key="9">
    <source>
        <dbReference type="Google" id="ProtNLM"/>
    </source>
</evidence>
<feature type="compositionally biased region" description="Polar residues" evidence="4">
    <location>
        <begin position="74"/>
        <end position="91"/>
    </location>
</feature>
<keyword evidence="2" id="KW-0808">Transferase</keyword>
<dbReference type="GO" id="GO:0032259">
    <property type="term" value="P:methylation"/>
    <property type="evidence" value="ECO:0007669"/>
    <property type="project" value="UniProtKB-KW"/>
</dbReference>
<sequence length="528" mass="60654">MASQSLSLPVFGFKSLSSTREILCGQHGSCGRCSVAGSSFLPRSTFSGRSVVIREKLPKKDEGYGLEGYGISSDKTSSHGITPPRLNSTKQRSVEARVASETFAPRPKSSDGDELETMEPEFYRMGYIRQFRAYGVEFKEGPMGVGVYAAKDIPTLNKARVIMEIPSELMITISQKLPWLFYPDFLPIGHPLFEIINSTDPETDWDFRLACMLLLALDQDDNFWQLYSDYLPGNEDSTSLLLATEEELQELHNEELADVIRIQKKRVIDFWTENWPSDSVLKLKRLARDADQFLWAVGMAWSRKFDMKITIGAKTQELNMLIPYADMLNHSFEPTCSLRWRRRDRMLEVVMNAGQTIKQGDEMTLNYFDGKPNDTYVQLYGFSSAQNPWDVVKFSGDEKIHLDSFLSVFNLAGMLDELYYNEEATEKVDPFVDGAVIAAARTLPTWSDGDLPYLPSHEIKAARALQQECRQQLDRFPTTLMEDRRLFESESEKRSPRWQAALRYRMDKKIFLQKLMKTLDLYMERILY</sequence>
<dbReference type="PANTHER" id="PTHR13271">
    <property type="entry name" value="UNCHARACTERIZED PUTATIVE METHYLTRANSFERASE"/>
    <property type="match status" value="1"/>
</dbReference>
<evidence type="ECO:0000259" key="6">
    <source>
        <dbReference type="Pfam" id="PF09273"/>
    </source>
</evidence>
<gene>
    <name evidence="7" type="ORF">R1flu_025290</name>
</gene>
<dbReference type="EMBL" id="JBHFFA010000007">
    <property type="protein sequence ID" value="KAL2613598.1"/>
    <property type="molecule type" value="Genomic_DNA"/>
</dbReference>
<reference evidence="7 8" key="1">
    <citation type="submission" date="2024-09" db="EMBL/GenBank/DDBJ databases">
        <title>Chromosome-scale assembly of Riccia fluitans.</title>
        <authorList>
            <person name="Paukszto L."/>
            <person name="Sawicki J."/>
            <person name="Karawczyk K."/>
            <person name="Piernik-Szablinska J."/>
            <person name="Szczecinska M."/>
            <person name="Mazdziarz M."/>
        </authorList>
    </citation>
    <scope>NUCLEOTIDE SEQUENCE [LARGE SCALE GENOMIC DNA]</scope>
    <source>
        <strain evidence="7">Rf_01</strain>
        <tissue evidence="7">Aerial parts of the thallus</tissue>
    </source>
</reference>
<evidence type="ECO:0000256" key="2">
    <source>
        <dbReference type="ARBA" id="ARBA00022679"/>
    </source>
</evidence>